<name>Q6FAB7_ACIAD</name>
<evidence type="ECO:0000313" key="2">
    <source>
        <dbReference type="Proteomes" id="UP000000430"/>
    </source>
</evidence>
<dbReference type="EMBL" id="CR543861">
    <property type="protein sequence ID" value="CAG68996.1"/>
    <property type="molecule type" value="Genomic_DNA"/>
</dbReference>
<protein>
    <submittedName>
        <fullName evidence="1">Uncharacterized protein</fullName>
    </submittedName>
</protein>
<gene>
    <name evidence="1" type="ordered locus">ACIAD2197</name>
</gene>
<sequence length="136" mass="15675">MSNLIDFTPMKKSTATEKLPRINLNDPEVRAEIGQADRLVSYDINAMSIEELRDHARYFIVMRHKVLLSRSQQSRAFSQIIRLMNAFLERRRKEELGKYHTSNKLDTAAKAKSQVFAEIMDVLPEIAGSTMAREFS</sequence>
<dbReference type="HOGENOM" id="CLU_1870890_0_0_6"/>
<proteinExistence type="predicted"/>
<dbReference type="AlphaFoldDB" id="Q6FAB7"/>
<dbReference type="eggNOG" id="ENOG5031S4D">
    <property type="taxonomic scope" value="Bacteria"/>
</dbReference>
<dbReference type="BioCyc" id="ASP62977:ACIAD_RS10065-MONOMER"/>
<dbReference type="STRING" id="202950.GCA_001485005_00194"/>
<accession>Q6FAB7</accession>
<dbReference type="KEGG" id="aci:ACIAD2197"/>
<evidence type="ECO:0000313" key="1">
    <source>
        <dbReference type="EMBL" id="CAG68996.1"/>
    </source>
</evidence>
<dbReference type="Proteomes" id="UP000000430">
    <property type="component" value="Chromosome"/>
</dbReference>
<reference evidence="1 2" key="1">
    <citation type="journal article" date="2004" name="Nucleic Acids Res.">
        <title>Unique features revealed by the genome sequence of Acinetobacter sp. ADP1, a versatile and naturally transformation competent bacterium.</title>
        <authorList>
            <person name="Barbe V."/>
            <person name="Vallenet D."/>
            <person name="Fonknechten N."/>
            <person name="Kreimeyer A."/>
            <person name="Oztas S."/>
            <person name="Labarre L."/>
            <person name="Cruveiller S."/>
            <person name="Robert C."/>
            <person name="Duprat S."/>
            <person name="Wincker P."/>
            <person name="Ornston L.N."/>
            <person name="Weissenbach J."/>
            <person name="Marliere P."/>
            <person name="Cohen G.N."/>
            <person name="Medigue C."/>
        </authorList>
    </citation>
    <scope>NUCLEOTIDE SEQUENCE [LARGE SCALE GENOMIC DNA]</scope>
    <source>
        <strain evidence="2">ATCC 33305 / BD413 / ADP1</strain>
    </source>
</reference>
<organism evidence="1 2">
    <name type="scientific">Acinetobacter baylyi (strain ATCC 33305 / BD413 / ADP1)</name>
    <dbReference type="NCBI Taxonomy" id="62977"/>
    <lineage>
        <taxon>Bacteria</taxon>
        <taxon>Pseudomonadati</taxon>
        <taxon>Pseudomonadota</taxon>
        <taxon>Gammaproteobacteria</taxon>
        <taxon>Moraxellales</taxon>
        <taxon>Moraxellaceae</taxon>
        <taxon>Acinetobacter</taxon>
    </lineage>
</organism>
<dbReference type="GeneID" id="45234531"/>
<dbReference type="OrthoDB" id="9979184at2"/>
<dbReference type="RefSeq" id="WP_004927766.1">
    <property type="nucleotide sequence ID" value="NC_005966.1"/>
</dbReference>